<feature type="compositionally biased region" description="Basic and acidic residues" evidence="2">
    <location>
        <begin position="546"/>
        <end position="555"/>
    </location>
</feature>
<accession>A0AAV1QLZ9</accession>
<name>A0AAV1QLZ9_SCOSC</name>
<feature type="compositionally biased region" description="Basic and acidic residues" evidence="2">
    <location>
        <begin position="594"/>
        <end position="603"/>
    </location>
</feature>
<evidence type="ECO:0000259" key="3">
    <source>
        <dbReference type="PROSITE" id="PS50211"/>
    </source>
</evidence>
<dbReference type="InterPro" id="IPR037516">
    <property type="entry name" value="Tripartite_DENN"/>
</dbReference>
<feature type="compositionally biased region" description="Basic and acidic residues" evidence="2">
    <location>
        <begin position="681"/>
        <end position="690"/>
    </location>
</feature>
<dbReference type="GO" id="GO:0055037">
    <property type="term" value="C:recycling endosome"/>
    <property type="evidence" value="ECO:0007669"/>
    <property type="project" value="TreeGrafter"/>
</dbReference>
<feature type="region of interest" description="Disordered" evidence="2">
    <location>
        <begin position="525"/>
        <end position="749"/>
    </location>
</feature>
<dbReference type="GO" id="GO:0005085">
    <property type="term" value="F:guanyl-nucleotide exchange factor activity"/>
    <property type="evidence" value="ECO:0007669"/>
    <property type="project" value="InterPro"/>
</dbReference>
<feature type="non-terminal residue" evidence="4">
    <location>
        <position position="1"/>
    </location>
</feature>
<dbReference type="PROSITE" id="PS50211">
    <property type="entry name" value="DENN"/>
    <property type="match status" value="1"/>
</dbReference>
<comment type="similarity">
    <text evidence="1">Belongs to the DENND6 family.</text>
</comment>
<dbReference type="EMBL" id="CAWUFR010001818">
    <property type="protein sequence ID" value="CAK6984415.1"/>
    <property type="molecule type" value="Genomic_DNA"/>
</dbReference>
<sequence length="749" mass="84084">LVYPPDVKLTEKEKTSICYLSFPDSYSGCLGDTQFSFRLRQSVGRRATTLREDDYDRDAPVTLQRETSHFIGYVYFRQVRDASVKRGYFQKSLVLLSRLPYTHLFHSLLQIITPEFFEKLEPCLEAVCNEIDQWPSPVPGLTLNLPVMGVVLQVRIPSKADKPGGSPVRHALKENFLPAPTLLPSITDLDLFKCFQSVLVHLQMLWELTLLGEPVVVMAPSPTVSSETVLALVSSISPLKFCCDFRPYFTIHDNEFREYTTRTQAPPNVVLGVTNPFFIKTFQNWPHVVRLGEIRMAGDLPKQVKVKKLSKLKTLDTKPGIYTAYKTFLHKDKALIKRLLKGIQRKRPSEVQSAILRRHLLELTQSFIIPLERYMASLMPLQRSVTPWKTPPQIRPFSQDEFMSTLDHTGPQLTSVLKGDWMGLYRKFFRCPNFDGWYRQRHREMSQKLESLHLEVISDADLLGWTRDKSEVETVDLILKLREKLIKARRQQLQVRDGVLEKLEVFIKSVIWSLPRDLQRVLHHPETCSGSSTTQRPAAGPPPPRDLQRVLHHPETCSGSSTTPRPAAGPPPPETCSGSSTTPRPAAGPPPPRDLQRVLHHPETCSGSSTPPRPAAGPPPPRDLQRVLHHPETCSGSSTTQRPAAGPPPPRDLQRVLHHPETCSGSSTTPRPAAGPPPPRDLQRVLHHPETCSGSSTPPRPAAGPPPPRDLQRVLHHPETCSGSSTTPRPAAGPPPPRDLQRVLHHPET</sequence>
<dbReference type="InterPro" id="IPR024224">
    <property type="entry name" value="DENND6"/>
</dbReference>
<feature type="compositionally biased region" description="Basic and acidic residues" evidence="2">
    <location>
        <begin position="652"/>
        <end position="661"/>
    </location>
</feature>
<dbReference type="PANTHER" id="PTHR13677">
    <property type="entry name" value="LD41638P"/>
    <property type="match status" value="1"/>
</dbReference>
<keyword evidence="5" id="KW-1185">Reference proteome</keyword>
<protein>
    <submittedName>
        <fullName evidence="4">Protein DENND6B</fullName>
    </submittedName>
</protein>
<dbReference type="Proteomes" id="UP001314229">
    <property type="component" value="Unassembled WGS sequence"/>
</dbReference>
<feature type="compositionally biased region" description="Basic and acidic residues" evidence="2">
    <location>
        <begin position="739"/>
        <end position="749"/>
    </location>
</feature>
<organism evidence="4 5">
    <name type="scientific">Scomber scombrus</name>
    <name type="common">Atlantic mackerel</name>
    <name type="synonym">Scomber vernalis</name>
    <dbReference type="NCBI Taxonomy" id="13677"/>
    <lineage>
        <taxon>Eukaryota</taxon>
        <taxon>Metazoa</taxon>
        <taxon>Chordata</taxon>
        <taxon>Craniata</taxon>
        <taxon>Vertebrata</taxon>
        <taxon>Euteleostomi</taxon>
        <taxon>Actinopterygii</taxon>
        <taxon>Neopterygii</taxon>
        <taxon>Teleostei</taxon>
        <taxon>Neoteleostei</taxon>
        <taxon>Acanthomorphata</taxon>
        <taxon>Pelagiaria</taxon>
        <taxon>Scombriformes</taxon>
        <taxon>Scombridae</taxon>
        <taxon>Scomber</taxon>
    </lineage>
</organism>
<evidence type="ECO:0000313" key="5">
    <source>
        <dbReference type="Proteomes" id="UP001314229"/>
    </source>
</evidence>
<feature type="compositionally biased region" description="Pro residues" evidence="2">
    <location>
        <begin position="611"/>
        <end position="622"/>
    </location>
</feature>
<dbReference type="PANTHER" id="PTHR13677:SF2">
    <property type="entry name" value="PROTEIN DENND6B"/>
    <property type="match status" value="1"/>
</dbReference>
<feature type="compositionally biased region" description="Pro residues" evidence="2">
    <location>
        <begin position="698"/>
        <end position="709"/>
    </location>
</feature>
<comment type="caution">
    <text evidence="4">The sequence shown here is derived from an EMBL/GenBank/DDBJ whole genome shotgun (WGS) entry which is preliminary data.</text>
</comment>
<evidence type="ECO:0000256" key="2">
    <source>
        <dbReference type="SAM" id="MobiDB-lite"/>
    </source>
</evidence>
<reference evidence="4 5" key="1">
    <citation type="submission" date="2024-01" db="EMBL/GenBank/DDBJ databases">
        <authorList>
            <person name="Alioto T."/>
            <person name="Alioto T."/>
            <person name="Gomez Garrido J."/>
        </authorList>
    </citation>
    <scope>NUCLEOTIDE SEQUENCE [LARGE SCALE GENOMIC DNA]</scope>
</reference>
<feature type="domain" description="UDENN" evidence="3">
    <location>
        <begin position="1"/>
        <end position="448"/>
    </location>
</feature>
<evidence type="ECO:0000313" key="4">
    <source>
        <dbReference type="EMBL" id="CAK6984415.1"/>
    </source>
</evidence>
<gene>
    <name evidence="4" type="ORF">FSCOSCO3_A014882</name>
</gene>
<dbReference type="AlphaFoldDB" id="A0AAV1QLZ9"/>
<feature type="compositionally biased region" description="Basic and acidic residues" evidence="2">
    <location>
        <begin position="710"/>
        <end position="719"/>
    </location>
</feature>
<evidence type="ECO:0000256" key="1">
    <source>
        <dbReference type="ARBA" id="ARBA00007159"/>
    </source>
</evidence>
<proteinExistence type="inferred from homology"/>
<feature type="compositionally biased region" description="Basic and acidic residues" evidence="2">
    <location>
        <begin position="623"/>
        <end position="632"/>
    </location>
</feature>